<evidence type="ECO:0000313" key="9">
    <source>
        <dbReference type="EMBL" id="SFM24976.1"/>
    </source>
</evidence>
<comment type="subcellular location">
    <subcellularLocation>
        <location evidence="1">Cell membrane</location>
        <topology evidence="1">Multi-pass membrane protein</topology>
    </subcellularLocation>
</comment>
<accession>A0A1I4PBQ1</accession>
<sequence>MSVSEPVARGITATRLTLWFIILLILVIGLALWSLNVGASRMSLLNVLTGDPDDRLSKILFASRLPRTLALLLAGSALAVAGLILQMMARNRLVEPSTVGTMEAAALGLLVLAWLAPGASLSLRFALVSVFALGGTLIFLAVLRRIALRSALIVPLVGLVLAGVIAAAGALLAQQLDLSQSLRAWNSGDFSAVLRGRYELLWLAAGLTVVAMLAADRFTVIGLGKDFATNVGVNYGRLMGLGLLLVAMISASVVVVVGAIPFIGLVAPNLARWLCGDQLRRSIPLVALLGSALMLAADLAGRLIIHPFEVPSSGLLAVTGCLVFLVILIRGRKQWA</sequence>
<evidence type="ECO:0000256" key="8">
    <source>
        <dbReference type="SAM" id="Phobius"/>
    </source>
</evidence>
<evidence type="ECO:0000256" key="2">
    <source>
        <dbReference type="ARBA" id="ARBA00007935"/>
    </source>
</evidence>
<dbReference type="EMBL" id="FOUI01000002">
    <property type="protein sequence ID" value="SFM24976.1"/>
    <property type="molecule type" value="Genomic_DNA"/>
</dbReference>
<keyword evidence="4" id="KW-1003">Cell membrane</keyword>
<dbReference type="PANTHER" id="PTHR30472:SF27">
    <property type="entry name" value="PETROBACTIN IMPORT SYSTEM PERMEASE PROTEIN YCLN"/>
    <property type="match status" value="1"/>
</dbReference>
<dbReference type="AlphaFoldDB" id="A0A1I4PBQ1"/>
<keyword evidence="7 8" id="KW-0472">Membrane</keyword>
<evidence type="ECO:0000313" key="10">
    <source>
        <dbReference type="Proteomes" id="UP000243629"/>
    </source>
</evidence>
<comment type="similarity">
    <text evidence="2">Belongs to the binding-protein-dependent transport system permease family. FecCD subfamily.</text>
</comment>
<feature type="transmembrane region" description="Helical" evidence="8">
    <location>
        <begin position="99"/>
        <end position="116"/>
    </location>
</feature>
<dbReference type="Pfam" id="PF01032">
    <property type="entry name" value="FecCD"/>
    <property type="match status" value="1"/>
</dbReference>
<feature type="transmembrane region" description="Helical" evidence="8">
    <location>
        <begin position="311"/>
        <end position="329"/>
    </location>
</feature>
<dbReference type="OrthoDB" id="9811975at2"/>
<dbReference type="InterPro" id="IPR000276">
    <property type="entry name" value="GPCR_Rhodpsn"/>
</dbReference>
<feature type="transmembrane region" description="Helical" evidence="8">
    <location>
        <begin position="68"/>
        <end position="87"/>
    </location>
</feature>
<proteinExistence type="inferred from homology"/>
<dbReference type="PANTHER" id="PTHR30472">
    <property type="entry name" value="FERRIC ENTEROBACTIN TRANSPORT SYSTEM PERMEASE PROTEIN"/>
    <property type="match status" value="1"/>
</dbReference>
<feature type="transmembrane region" description="Helical" evidence="8">
    <location>
        <begin position="152"/>
        <end position="173"/>
    </location>
</feature>
<organism evidence="9 10">
    <name type="scientific">Halopseudomonas yangmingensis</name>
    <dbReference type="NCBI Taxonomy" id="1720063"/>
    <lineage>
        <taxon>Bacteria</taxon>
        <taxon>Pseudomonadati</taxon>
        <taxon>Pseudomonadota</taxon>
        <taxon>Gammaproteobacteria</taxon>
        <taxon>Pseudomonadales</taxon>
        <taxon>Pseudomonadaceae</taxon>
        <taxon>Halopseudomonas</taxon>
    </lineage>
</organism>
<dbReference type="InterPro" id="IPR000522">
    <property type="entry name" value="ABC_transptr_permease_BtuC"/>
</dbReference>
<evidence type="ECO:0000256" key="5">
    <source>
        <dbReference type="ARBA" id="ARBA00022692"/>
    </source>
</evidence>
<evidence type="ECO:0000256" key="7">
    <source>
        <dbReference type="ARBA" id="ARBA00023136"/>
    </source>
</evidence>
<keyword evidence="6 8" id="KW-1133">Transmembrane helix</keyword>
<protein>
    <submittedName>
        <fullName evidence="9">Iron complex transport system permease protein</fullName>
    </submittedName>
</protein>
<gene>
    <name evidence="9" type="ORF">SAMN05216217_102221</name>
</gene>
<dbReference type="Gene3D" id="1.10.3470.10">
    <property type="entry name" value="ABC transporter involved in vitamin B12 uptake, BtuC"/>
    <property type="match status" value="1"/>
</dbReference>
<dbReference type="GO" id="GO:0022857">
    <property type="term" value="F:transmembrane transporter activity"/>
    <property type="evidence" value="ECO:0007669"/>
    <property type="project" value="InterPro"/>
</dbReference>
<dbReference type="STRING" id="1720063.SAMN05216217_102221"/>
<dbReference type="GO" id="GO:0005886">
    <property type="term" value="C:plasma membrane"/>
    <property type="evidence" value="ECO:0007669"/>
    <property type="project" value="UniProtKB-SubCell"/>
</dbReference>
<evidence type="ECO:0000256" key="1">
    <source>
        <dbReference type="ARBA" id="ARBA00004651"/>
    </source>
</evidence>
<keyword evidence="10" id="KW-1185">Reference proteome</keyword>
<evidence type="ECO:0000256" key="3">
    <source>
        <dbReference type="ARBA" id="ARBA00022448"/>
    </source>
</evidence>
<evidence type="ECO:0000256" key="6">
    <source>
        <dbReference type="ARBA" id="ARBA00022989"/>
    </source>
</evidence>
<dbReference type="PROSITE" id="PS00237">
    <property type="entry name" value="G_PROTEIN_RECEP_F1_1"/>
    <property type="match status" value="1"/>
</dbReference>
<dbReference type="GO" id="GO:0004930">
    <property type="term" value="F:G protein-coupled receptor activity"/>
    <property type="evidence" value="ECO:0007669"/>
    <property type="project" value="InterPro"/>
</dbReference>
<name>A0A1I4PBQ1_9GAMM</name>
<dbReference type="SUPFAM" id="SSF81345">
    <property type="entry name" value="ABC transporter involved in vitamin B12 uptake, BtuC"/>
    <property type="match status" value="1"/>
</dbReference>
<feature type="transmembrane region" description="Helical" evidence="8">
    <location>
        <begin position="16"/>
        <end position="35"/>
    </location>
</feature>
<dbReference type="GO" id="GO:0033214">
    <property type="term" value="P:siderophore-iron import into cell"/>
    <property type="evidence" value="ECO:0007669"/>
    <property type="project" value="TreeGrafter"/>
</dbReference>
<dbReference type="InterPro" id="IPR037294">
    <property type="entry name" value="ABC_BtuC-like"/>
</dbReference>
<dbReference type="Proteomes" id="UP000243629">
    <property type="component" value="Unassembled WGS sequence"/>
</dbReference>
<feature type="transmembrane region" description="Helical" evidence="8">
    <location>
        <begin position="123"/>
        <end position="146"/>
    </location>
</feature>
<keyword evidence="5 8" id="KW-0812">Transmembrane</keyword>
<dbReference type="RefSeq" id="WP_093472723.1">
    <property type="nucleotide sequence ID" value="NZ_FOUI01000002.1"/>
</dbReference>
<feature type="transmembrane region" description="Helical" evidence="8">
    <location>
        <begin position="200"/>
        <end position="223"/>
    </location>
</feature>
<reference evidence="10" key="1">
    <citation type="submission" date="2016-10" db="EMBL/GenBank/DDBJ databases">
        <authorList>
            <person name="Varghese N."/>
            <person name="Submissions S."/>
        </authorList>
    </citation>
    <scope>NUCLEOTIDE SEQUENCE [LARGE SCALE GENOMIC DNA]</scope>
    <source>
        <strain evidence="10">DSM 24213</strain>
    </source>
</reference>
<feature type="transmembrane region" description="Helical" evidence="8">
    <location>
        <begin position="283"/>
        <end position="305"/>
    </location>
</feature>
<keyword evidence="3" id="KW-0813">Transport</keyword>
<evidence type="ECO:0000256" key="4">
    <source>
        <dbReference type="ARBA" id="ARBA00022475"/>
    </source>
</evidence>
<feature type="transmembrane region" description="Helical" evidence="8">
    <location>
        <begin position="243"/>
        <end position="271"/>
    </location>
</feature>